<dbReference type="Gene3D" id="3.40.30.10">
    <property type="entry name" value="Glutaredoxin"/>
    <property type="match status" value="1"/>
</dbReference>
<dbReference type="Pfam" id="PF10262">
    <property type="entry name" value="Rdx"/>
    <property type="match status" value="1"/>
</dbReference>
<proteinExistence type="predicted"/>
<name>A0AA35WCN4_GEOBA</name>
<protein>
    <submittedName>
        <fullName evidence="2">Selenoprotein W</fullName>
    </submittedName>
</protein>
<dbReference type="EMBL" id="CASHTH010001462">
    <property type="protein sequence ID" value="CAI8015639.1"/>
    <property type="molecule type" value="Genomic_DNA"/>
</dbReference>
<reference evidence="2" key="1">
    <citation type="submission" date="2023-03" db="EMBL/GenBank/DDBJ databases">
        <authorList>
            <person name="Steffen K."/>
            <person name="Cardenas P."/>
        </authorList>
    </citation>
    <scope>NUCLEOTIDE SEQUENCE</scope>
</reference>
<dbReference type="InterPro" id="IPR011893">
    <property type="entry name" value="Selenoprotein_Rdx-typ"/>
</dbReference>
<dbReference type="NCBIfam" id="TIGR02174">
    <property type="entry name" value="CXXU_selWTH"/>
    <property type="match status" value="1"/>
</dbReference>
<organism evidence="2 3">
    <name type="scientific">Geodia barretti</name>
    <name type="common">Barrett's horny sponge</name>
    <dbReference type="NCBI Taxonomy" id="519541"/>
    <lineage>
        <taxon>Eukaryota</taxon>
        <taxon>Metazoa</taxon>
        <taxon>Porifera</taxon>
        <taxon>Demospongiae</taxon>
        <taxon>Heteroscleromorpha</taxon>
        <taxon>Tetractinellida</taxon>
        <taxon>Astrophorina</taxon>
        <taxon>Geodiidae</taxon>
        <taxon>Geodia</taxon>
    </lineage>
</organism>
<evidence type="ECO:0000256" key="1">
    <source>
        <dbReference type="ARBA" id="ARBA00023284"/>
    </source>
</evidence>
<dbReference type="Proteomes" id="UP001174909">
    <property type="component" value="Unassembled WGS sequence"/>
</dbReference>
<gene>
    <name evidence="2" type="ORF">GBAR_LOCUS9647</name>
</gene>
<dbReference type="AlphaFoldDB" id="A0AA35WCN4"/>
<comment type="caution">
    <text evidence="2">The sequence shown here is derived from an EMBL/GenBank/DDBJ whole genome shotgun (WGS) entry which is preliminary data.</text>
</comment>
<accession>A0AA35WCN4</accession>
<keyword evidence="3" id="KW-1185">Reference proteome</keyword>
<sequence>MRYRRVQEELSDEFGDKIAVLGESTKGITGSFEVTVAGKLVHSKKGGEGFVDSEAKLKKIVDAIRAAIGE</sequence>
<keyword evidence="1" id="KW-0676">Redox-active center</keyword>
<dbReference type="InterPro" id="IPR036249">
    <property type="entry name" value="Thioredoxin-like_sf"/>
</dbReference>
<evidence type="ECO:0000313" key="3">
    <source>
        <dbReference type="Proteomes" id="UP001174909"/>
    </source>
</evidence>
<dbReference type="SUPFAM" id="SSF52833">
    <property type="entry name" value="Thioredoxin-like"/>
    <property type="match status" value="1"/>
</dbReference>
<evidence type="ECO:0000313" key="2">
    <source>
        <dbReference type="EMBL" id="CAI8015639.1"/>
    </source>
</evidence>